<keyword evidence="5 6" id="KW-0520">NAD</keyword>
<evidence type="ECO:0000256" key="4">
    <source>
        <dbReference type="ARBA" id="ARBA00022840"/>
    </source>
</evidence>
<dbReference type="HOGENOM" id="CLU_059327_3_0_6"/>
<dbReference type="PANTHER" id="PTHR23090">
    <property type="entry name" value="NH 3 /GLUTAMINE-DEPENDENT NAD + SYNTHETASE"/>
    <property type="match status" value="1"/>
</dbReference>
<evidence type="ECO:0000259" key="8">
    <source>
        <dbReference type="Pfam" id="PF02540"/>
    </source>
</evidence>
<evidence type="ECO:0000313" key="9">
    <source>
        <dbReference type="EMBL" id="BAC24488.1"/>
    </source>
</evidence>
<dbReference type="UniPathway" id="UPA00253">
    <property type="reaction ID" value="UER00333"/>
</dbReference>
<evidence type="ECO:0000313" key="10">
    <source>
        <dbReference type="Proteomes" id="UP000000562"/>
    </source>
</evidence>
<dbReference type="NCBIfam" id="TIGR00552">
    <property type="entry name" value="nadE"/>
    <property type="match status" value="1"/>
</dbReference>
<dbReference type="Pfam" id="PF02540">
    <property type="entry name" value="NAD_synthase"/>
    <property type="match status" value="1"/>
</dbReference>
<accession>Q8D2L2</accession>
<dbReference type="GO" id="GO:0004359">
    <property type="term" value="F:glutaminase activity"/>
    <property type="evidence" value="ECO:0007669"/>
    <property type="project" value="InterPro"/>
</dbReference>
<evidence type="ECO:0000256" key="5">
    <source>
        <dbReference type="ARBA" id="ARBA00023027"/>
    </source>
</evidence>
<dbReference type="STRING" id="36870.gene:10368842"/>
<comment type="pathway">
    <text evidence="1">Cofactor biosynthesis; NAD(+) biosynthesis.</text>
</comment>
<dbReference type="InterPro" id="IPR014729">
    <property type="entry name" value="Rossmann-like_a/b/a_fold"/>
</dbReference>
<dbReference type="PANTHER" id="PTHR23090:SF7">
    <property type="entry name" value="NH(3)-DEPENDENT NAD(+) SYNTHETASE"/>
    <property type="match status" value="1"/>
</dbReference>
<dbReference type="GO" id="GO:0008795">
    <property type="term" value="F:NAD+ synthase activity"/>
    <property type="evidence" value="ECO:0007669"/>
    <property type="project" value="UniProtKB-EC"/>
</dbReference>
<dbReference type="CDD" id="cd00553">
    <property type="entry name" value="NAD_synthase"/>
    <property type="match status" value="1"/>
</dbReference>
<keyword evidence="4 6" id="KW-0067">ATP-binding</keyword>
<evidence type="ECO:0000256" key="3">
    <source>
        <dbReference type="ARBA" id="ARBA00022741"/>
    </source>
</evidence>
<dbReference type="Gene3D" id="3.40.50.620">
    <property type="entry name" value="HUPs"/>
    <property type="match status" value="1"/>
</dbReference>
<comment type="catalytic activity">
    <reaction evidence="7">
        <text>deamido-NAD(+) + NH4(+) + ATP = AMP + diphosphate + NAD(+) + H(+)</text>
        <dbReference type="Rhea" id="RHEA:21188"/>
        <dbReference type="ChEBI" id="CHEBI:15378"/>
        <dbReference type="ChEBI" id="CHEBI:28938"/>
        <dbReference type="ChEBI" id="CHEBI:30616"/>
        <dbReference type="ChEBI" id="CHEBI:33019"/>
        <dbReference type="ChEBI" id="CHEBI:57540"/>
        <dbReference type="ChEBI" id="CHEBI:58437"/>
        <dbReference type="ChEBI" id="CHEBI:456215"/>
        <dbReference type="EC" id="6.3.1.5"/>
    </reaction>
</comment>
<comment type="similarity">
    <text evidence="6">Belongs to the NAD synthetase family.</text>
</comment>
<keyword evidence="3 6" id="KW-0547">Nucleotide-binding</keyword>
<dbReference type="NCBIfam" id="NF001979">
    <property type="entry name" value="PRK00768.1"/>
    <property type="match status" value="1"/>
</dbReference>
<dbReference type="SUPFAM" id="SSF52402">
    <property type="entry name" value="Adenine nucleotide alpha hydrolases-like"/>
    <property type="match status" value="1"/>
</dbReference>
<dbReference type="Proteomes" id="UP000000562">
    <property type="component" value="Chromosome"/>
</dbReference>
<dbReference type="KEGG" id="wbr:nadE"/>
<evidence type="ECO:0000256" key="6">
    <source>
        <dbReference type="RuleBase" id="RU003811"/>
    </source>
</evidence>
<dbReference type="EMBL" id="BA000021">
    <property type="protein sequence ID" value="BAC24488.1"/>
    <property type="molecule type" value="Genomic_DNA"/>
</dbReference>
<organism evidence="9 10">
    <name type="scientific">Wigglesworthia glossinidia brevipalpis</name>
    <dbReference type="NCBI Taxonomy" id="36870"/>
    <lineage>
        <taxon>Bacteria</taxon>
        <taxon>Pseudomonadati</taxon>
        <taxon>Pseudomonadota</taxon>
        <taxon>Gammaproteobacteria</taxon>
        <taxon>Enterobacterales</taxon>
        <taxon>Erwiniaceae</taxon>
        <taxon>Wigglesworthia</taxon>
    </lineage>
</organism>
<dbReference type="eggNOG" id="COG0171">
    <property type="taxonomic scope" value="Bacteria"/>
</dbReference>
<keyword evidence="2 6" id="KW-0436">Ligase</keyword>
<evidence type="ECO:0000256" key="2">
    <source>
        <dbReference type="ARBA" id="ARBA00022598"/>
    </source>
</evidence>
<evidence type="ECO:0000256" key="7">
    <source>
        <dbReference type="RuleBase" id="RU003812"/>
    </source>
</evidence>
<name>Q8D2L2_WIGBR</name>
<dbReference type="GO" id="GO:0003952">
    <property type="term" value="F:NAD+ synthase (glutamine-hydrolyzing) activity"/>
    <property type="evidence" value="ECO:0007669"/>
    <property type="project" value="InterPro"/>
</dbReference>
<dbReference type="OrthoDB" id="3266517at2"/>
<dbReference type="EC" id="6.3.1.5" evidence="7"/>
<dbReference type="InterPro" id="IPR022310">
    <property type="entry name" value="NAD/GMP_synthase"/>
</dbReference>
<dbReference type="InterPro" id="IPR003694">
    <property type="entry name" value="NAD_synthase"/>
</dbReference>
<sequence length="274" mass="31573">MNTQKKIIKEFNVQPNFEEKHEFERIKNFFISYLNKFSYLRTLVLGVSGGQDSTLTGKICYEVIKEMKKKNNNLNYKFIALRLPYGKQMDEIDCKLAIKFINPDKVIKINIKSAVKASVFSLKKSGINITDHIKGNEKSRERMKVQYSVAGMTSGIVVGTCNAAESITGFFTKHGDSAVDLNPILHLNKRQVKKILIYLKCPKRLYSKIPTADLEDDRPGYPDEKSLGIKYDVIDDYLEGKIINLKMKNIIENLFEKTKHKRINQALINFFNKY</sequence>
<keyword evidence="10" id="KW-1185">Reference proteome</keyword>
<dbReference type="GO" id="GO:0005737">
    <property type="term" value="C:cytoplasm"/>
    <property type="evidence" value="ECO:0007669"/>
    <property type="project" value="InterPro"/>
</dbReference>
<evidence type="ECO:0000256" key="1">
    <source>
        <dbReference type="ARBA" id="ARBA00004790"/>
    </source>
</evidence>
<dbReference type="GO" id="GO:0005524">
    <property type="term" value="F:ATP binding"/>
    <property type="evidence" value="ECO:0007669"/>
    <property type="project" value="UniProtKB-KW"/>
</dbReference>
<protein>
    <recommendedName>
        <fullName evidence="7">NH(3)-dependent NAD(+) synthetase</fullName>
        <ecNumber evidence="7">6.3.1.5</ecNumber>
    </recommendedName>
</protein>
<dbReference type="GO" id="GO:0009435">
    <property type="term" value="P:NAD+ biosynthetic process"/>
    <property type="evidence" value="ECO:0007669"/>
    <property type="project" value="UniProtKB-UniPathway"/>
</dbReference>
<reference evidence="9 10" key="1">
    <citation type="journal article" date="2002" name="Nat. Genet.">
        <title>Genome sequence of the endocellular obligate symbiont of tsetse flies, Wigglesworthia glossinidia.</title>
        <authorList>
            <person name="Akman L."/>
            <person name="Yamashita A."/>
            <person name="Watanabe H."/>
            <person name="Oshima K."/>
            <person name="Shiba T."/>
            <person name="Hattori M."/>
            <person name="Aksoy S."/>
        </authorList>
    </citation>
    <scope>NUCLEOTIDE SEQUENCE [LARGE SCALE GENOMIC DNA]</scope>
</reference>
<gene>
    <name evidence="9" type="primary">nadE</name>
</gene>
<dbReference type="AlphaFoldDB" id="Q8D2L2"/>
<proteinExistence type="inferred from homology"/>
<feature type="domain" description="NAD/GMP synthase" evidence="8">
    <location>
        <begin position="23"/>
        <end position="262"/>
    </location>
</feature>